<dbReference type="GO" id="GO:0008270">
    <property type="term" value="F:zinc ion binding"/>
    <property type="evidence" value="ECO:0007669"/>
    <property type="project" value="InterPro"/>
</dbReference>
<dbReference type="RefSeq" id="XP_067080823.1">
    <property type="nucleotide sequence ID" value="XM_067224722.1"/>
</dbReference>
<dbReference type="Pfam" id="PF04815">
    <property type="entry name" value="Sec23_helical"/>
    <property type="match status" value="1"/>
</dbReference>
<sequence>MSYPHNFDHQAPPLQQLQQQVPPPLPHGSWAPQPNQGPGVPFNGVGPGITGAYGAASASGNAPTAQDWYYNQCPTSASGAPYSNGTNNFAYTPEMQYQPPHAQQQQQQQQLSYKIPSAAAAQPSFPGLGATAASSPHTPATVGQYSEHPPAARHHDVSERNEHRGIPCQENLRSFPAPQSRHSADSERQSTGPPPNYVRPPPRRAVDLVKAPNPNECVPPSSDSLMSNHSNLQFPSGADANISNASVKFFRPTMKWVPASANLVKDSRVPFGAVIAPLCQPVDPQEEVPCVSGYPPVRCQRCRAYVSCHARFTNMGRNWVCPLCSMCNDVSEEYFCNLDNQGQRLDKMQRPELSRGSVEFDVDAYPEYALRNSDDAALEARPLHYLFLLDVSVKAATTFLSDYVDALLRSLHEMAVQYPECRVAFITYASTLHFYNVRHPRMPQMIVSDVCNPFVPLPFTSLCWLTLGTELDLVDAFLLRVPEYASDLRETGCVLGAAVEVAKLVLSGQHGGRVIITAHKAPQNGIGAIKPREQHVLYGTEKEKELLRPLDGYWQTIATTCAKEQISLDLHMFADEYCELVTLSHPCHVTNGRVHLFSNYDSQTDAVELQAVLDQALLEEAGYAGILRVRCSTGLRVQRYHGHFFSQDKHDMDLVHVQGSSSFYVEFAHESKPDSSSAAYFQTALLYTTRRGNRRVRVHSVRIPIASSISSIFDGDTVAVLMAYIHQVISNSVNKGLKYAREQMHQQLLQLLTSYRRVVSQKSTSVLLMPGSLRLMPLYTLCVLKSDAIAEGTTVRIDDRVQKLFHLLTVPTHQCLSYFYPTLYAMHSSMEETFCGAINPETGDCVMPPRKRLFYESITTDGVYILCDEQARSVYLWVGSAVTPEISLELFGTANSAEVGRSVFFDHFGERLRNVLWACLNRDGRMRRLVILHQKDRGEEAFFKQLKEEGEGGTMSYDQLLLKLHKAVGELAL</sequence>
<feature type="compositionally biased region" description="Low complexity" evidence="4">
    <location>
        <begin position="52"/>
        <end position="62"/>
    </location>
</feature>
<dbReference type="SUPFAM" id="SSF81995">
    <property type="entry name" value="beta-sandwich domain of Sec23/24"/>
    <property type="match status" value="1"/>
</dbReference>
<dbReference type="PANTHER" id="PTHR13803:SF4">
    <property type="entry name" value="SECRETORY 24CD, ISOFORM C"/>
    <property type="match status" value="1"/>
</dbReference>
<evidence type="ECO:0000259" key="7">
    <source>
        <dbReference type="Pfam" id="PF04815"/>
    </source>
</evidence>
<evidence type="ECO:0000313" key="9">
    <source>
        <dbReference type="EMBL" id="SCU69934.1"/>
    </source>
</evidence>
<dbReference type="InterPro" id="IPR006895">
    <property type="entry name" value="Znf_Sec23_Sec24"/>
</dbReference>
<dbReference type="PANTHER" id="PTHR13803">
    <property type="entry name" value="SEC24-RELATED PROTEIN"/>
    <property type="match status" value="1"/>
</dbReference>
<comment type="similarity">
    <text evidence="1">Belongs to the SEC23/SEC24 family. SEC24 subfamily.</text>
</comment>
<dbReference type="InterPro" id="IPR012990">
    <property type="entry name" value="Beta-sandwich_Sec23_24"/>
</dbReference>
<evidence type="ECO:0000259" key="8">
    <source>
        <dbReference type="Pfam" id="PF08033"/>
    </source>
</evidence>
<feature type="domain" description="Sec23/Sec24 trunk" evidence="6">
    <location>
        <begin position="381"/>
        <end position="613"/>
    </location>
</feature>
<evidence type="ECO:0000259" key="6">
    <source>
        <dbReference type="Pfam" id="PF04811"/>
    </source>
</evidence>
<feature type="compositionally biased region" description="Low complexity" evidence="4">
    <location>
        <begin position="130"/>
        <end position="141"/>
    </location>
</feature>
<dbReference type="InterPro" id="IPR036465">
    <property type="entry name" value="vWFA_dom_sf"/>
</dbReference>
<comment type="caution">
    <text evidence="9">The sequence shown here is derived from an EMBL/GenBank/DDBJ whole genome shotgun (WGS) entry which is preliminary data.</text>
</comment>
<feature type="region of interest" description="Disordered" evidence="4">
    <location>
        <begin position="1"/>
        <end position="67"/>
    </location>
</feature>
<dbReference type="Gene3D" id="2.30.30.380">
    <property type="entry name" value="Zn-finger domain of Sec23/24"/>
    <property type="match status" value="1"/>
</dbReference>
<accession>A0A1G4ID13</accession>
<dbReference type="InterPro" id="IPR036180">
    <property type="entry name" value="Gelsolin-like_dom_sf"/>
</dbReference>
<protein>
    <submittedName>
        <fullName evidence="9">Protein transport protein Sec24</fullName>
    </submittedName>
</protein>
<dbReference type="GO" id="GO:0000149">
    <property type="term" value="F:SNARE binding"/>
    <property type="evidence" value="ECO:0007669"/>
    <property type="project" value="TreeGrafter"/>
</dbReference>
<gene>
    <name evidence="9" type="ORF">TEOVI_000150300</name>
</gene>
<evidence type="ECO:0000313" key="10">
    <source>
        <dbReference type="Proteomes" id="UP000195570"/>
    </source>
</evidence>
<dbReference type="InterPro" id="IPR006896">
    <property type="entry name" value="Sec23/24_trunk_dom"/>
</dbReference>
<dbReference type="InterPro" id="IPR029006">
    <property type="entry name" value="ADF-H/Gelsolin-like_dom_sf"/>
</dbReference>
<dbReference type="InterPro" id="IPR036175">
    <property type="entry name" value="Sec23/24_helical_dom_sf"/>
</dbReference>
<dbReference type="Pfam" id="PF04810">
    <property type="entry name" value="zf-Sec23_Sec24"/>
    <property type="match status" value="1"/>
</dbReference>
<dbReference type="Pfam" id="PF08033">
    <property type="entry name" value="Sec23_BS"/>
    <property type="match status" value="1"/>
</dbReference>
<dbReference type="GO" id="GO:0070971">
    <property type="term" value="C:endoplasmic reticulum exit site"/>
    <property type="evidence" value="ECO:0007669"/>
    <property type="project" value="TreeGrafter"/>
</dbReference>
<evidence type="ECO:0000256" key="3">
    <source>
        <dbReference type="ARBA" id="ARBA00022927"/>
    </source>
</evidence>
<dbReference type="Gene3D" id="3.40.20.10">
    <property type="entry name" value="Severin"/>
    <property type="match status" value="1"/>
</dbReference>
<dbReference type="GO" id="GO:0030127">
    <property type="term" value="C:COPII vesicle coat"/>
    <property type="evidence" value="ECO:0007669"/>
    <property type="project" value="InterPro"/>
</dbReference>
<keyword evidence="3" id="KW-0653">Protein transport</keyword>
<feature type="domain" description="Sec23/Sec24 beta-sandwich" evidence="8">
    <location>
        <begin position="622"/>
        <end position="705"/>
    </location>
</feature>
<feature type="compositionally biased region" description="Low complexity" evidence="4">
    <location>
        <begin position="10"/>
        <end position="20"/>
    </location>
</feature>
<proteinExistence type="inferred from homology"/>
<dbReference type="InterPro" id="IPR050550">
    <property type="entry name" value="SEC23_SEC24_subfamily"/>
</dbReference>
<name>A0A1G4ID13_TRYEQ</name>
<evidence type="ECO:0000256" key="4">
    <source>
        <dbReference type="SAM" id="MobiDB-lite"/>
    </source>
</evidence>
<dbReference type="InterPro" id="IPR036174">
    <property type="entry name" value="Znf_Sec23_Sec24_sf"/>
</dbReference>
<feature type="domain" description="Zinc finger Sec23/Sec24-type" evidence="5">
    <location>
        <begin position="296"/>
        <end position="334"/>
    </location>
</feature>
<dbReference type="AlphaFoldDB" id="A0A1G4ID13"/>
<dbReference type="SUPFAM" id="SSF53300">
    <property type="entry name" value="vWA-like"/>
    <property type="match status" value="1"/>
</dbReference>
<dbReference type="GO" id="GO:0090110">
    <property type="term" value="P:COPII-coated vesicle cargo loading"/>
    <property type="evidence" value="ECO:0007669"/>
    <property type="project" value="TreeGrafter"/>
</dbReference>
<dbReference type="Gene3D" id="1.20.120.730">
    <property type="entry name" value="Sec23/Sec24 helical domain"/>
    <property type="match status" value="1"/>
</dbReference>
<reference evidence="9" key="1">
    <citation type="submission" date="2016-09" db="EMBL/GenBank/DDBJ databases">
        <authorList>
            <person name="Hebert L."/>
            <person name="Moumen B."/>
        </authorList>
    </citation>
    <scope>NUCLEOTIDE SEQUENCE [LARGE SCALE GENOMIC DNA]</scope>
    <source>
        <strain evidence="9">OVI</strain>
    </source>
</reference>
<evidence type="ECO:0000259" key="5">
    <source>
        <dbReference type="Pfam" id="PF04810"/>
    </source>
</evidence>
<feature type="domain" description="Sec23/Sec24 helical" evidence="7">
    <location>
        <begin position="716"/>
        <end position="816"/>
    </location>
</feature>
<dbReference type="GeneID" id="92375443"/>
<organism evidence="9 10">
    <name type="scientific">Trypanosoma equiperdum</name>
    <dbReference type="NCBI Taxonomy" id="5694"/>
    <lineage>
        <taxon>Eukaryota</taxon>
        <taxon>Discoba</taxon>
        <taxon>Euglenozoa</taxon>
        <taxon>Kinetoplastea</taxon>
        <taxon>Metakinetoplastina</taxon>
        <taxon>Trypanosomatida</taxon>
        <taxon>Trypanosomatidae</taxon>
        <taxon>Trypanosoma</taxon>
    </lineage>
</organism>
<dbReference type="Gene3D" id="3.40.50.410">
    <property type="entry name" value="von Willebrand factor, type A domain"/>
    <property type="match status" value="1"/>
</dbReference>
<feature type="compositionally biased region" description="Basic and acidic residues" evidence="4">
    <location>
        <begin position="153"/>
        <end position="165"/>
    </location>
</feature>
<dbReference type="GO" id="GO:0006886">
    <property type="term" value="P:intracellular protein transport"/>
    <property type="evidence" value="ECO:0007669"/>
    <property type="project" value="InterPro"/>
</dbReference>
<dbReference type="Proteomes" id="UP000195570">
    <property type="component" value="Unassembled WGS sequence"/>
</dbReference>
<dbReference type="Pfam" id="PF04811">
    <property type="entry name" value="Sec23_trunk"/>
    <property type="match status" value="1"/>
</dbReference>
<dbReference type="InterPro" id="IPR006900">
    <property type="entry name" value="Sec23/24_helical_dom"/>
</dbReference>
<dbReference type="SUPFAM" id="SSF81811">
    <property type="entry name" value="Helical domain of Sec23/24"/>
    <property type="match status" value="1"/>
</dbReference>
<evidence type="ECO:0000256" key="2">
    <source>
        <dbReference type="ARBA" id="ARBA00022448"/>
    </source>
</evidence>
<evidence type="ECO:0000256" key="1">
    <source>
        <dbReference type="ARBA" id="ARBA00008334"/>
    </source>
</evidence>
<feature type="compositionally biased region" description="Low complexity" evidence="4">
    <location>
        <begin position="32"/>
        <end position="44"/>
    </location>
</feature>
<keyword evidence="2" id="KW-0813">Transport</keyword>
<dbReference type="SUPFAM" id="SSF82754">
    <property type="entry name" value="C-terminal, gelsolin-like domain of Sec23/24"/>
    <property type="match status" value="1"/>
</dbReference>
<dbReference type="EMBL" id="CZPT02001330">
    <property type="protein sequence ID" value="SCU69934.1"/>
    <property type="molecule type" value="Genomic_DNA"/>
</dbReference>
<keyword evidence="10" id="KW-1185">Reference proteome</keyword>
<dbReference type="SUPFAM" id="SSF82919">
    <property type="entry name" value="Zn-finger domain of Sec23/24"/>
    <property type="match status" value="1"/>
</dbReference>
<feature type="region of interest" description="Disordered" evidence="4">
    <location>
        <begin position="84"/>
        <end position="202"/>
    </location>
</feature>
<dbReference type="Gene3D" id="2.60.40.1670">
    <property type="entry name" value="beta-sandwich domain of Sec23/24"/>
    <property type="match status" value="1"/>
</dbReference>
<dbReference type="VEuPathDB" id="TriTrypDB:TEOVI_000150300"/>